<sequence length="268" mass="29083">MTIQTTVGDQTMALTILCLLGLLAFSQAGVLKPYFDPRIVNGEDAKEGEIPYQVSLQDRQISSHFCGGSVLSEYYVITAAHCVEGKSASGVKVIAATTNLHQPQLTNEVTQIRVHEKYNPSDSWINDIALLKVKDSFKTSATLQYVPLPPKGHVVNANDVAVVSGWGRIRQGGPTTEKLQRVNIVIADQTYCSNVYKSMGYNVYSTQVCAYDPKVEKGSCHGDSGGPLTVDGKLVGLVSWARGCASTAYPTVYTRVVSYLDWIKSNAV</sequence>
<dbReference type="PRINTS" id="PR00722">
    <property type="entry name" value="CHYMOTRYPSIN"/>
</dbReference>
<dbReference type="EC" id="3.4.21.1" evidence="7"/>
<evidence type="ECO:0000313" key="12">
    <source>
        <dbReference type="Proteomes" id="UP001497644"/>
    </source>
</evidence>
<dbReference type="AlphaFoldDB" id="A0AAV2NX75"/>
<dbReference type="FunFam" id="2.40.10.10:FF:000047">
    <property type="entry name" value="Trypsin eta"/>
    <property type="match status" value="1"/>
</dbReference>
<dbReference type="PROSITE" id="PS00135">
    <property type="entry name" value="TRYPSIN_SER"/>
    <property type="match status" value="1"/>
</dbReference>
<dbReference type="InterPro" id="IPR043504">
    <property type="entry name" value="Peptidase_S1_PA_chymotrypsin"/>
</dbReference>
<dbReference type="EMBL" id="OZ034827">
    <property type="protein sequence ID" value="CAL1683670.1"/>
    <property type="molecule type" value="Genomic_DNA"/>
</dbReference>
<dbReference type="SMART" id="SM00020">
    <property type="entry name" value="Tryp_SPc"/>
    <property type="match status" value="1"/>
</dbReference>
<dbReference type="GO" id="GO:0005576">
    <property type="term" value="C:extracellular region"/>
    <property type="evidence" value="ECO:0007669"/>
    <property type="project" value="UniProtKB-SubCell"/>
</dbReference>
<dbReference type="Proteomes" id="UP001497644">
    <property type="component" value="Chromosome 4"/>
</dbReference>
<keyword evidence="4 8" id="KW-0378">Hydrolase</keyword>
<accession>A0AAV2NX75</accession>
<dbReference type="SUPFAM" id="SSF50494">
    <property type="entry name" value="Trypsin-like serine proteases"/>
    <property type="match status" value="1"/>
</dbReference>
<name>A0AAV2NX75_9HYME</name>
<dbReference type="PANTHER" id="PTHR24252">
    <property type="entry name" value="ACROSIN-RELATED"/>
    <property type="match status" value="1"/>
</dbReference>
<proteinExistence type="predicted"/>
<feature type="chain" id="PRO_5043707728" description="chymotrypsin" evidence="9">
    <location>
        <begin position="29"/>
        <end position="268"/>
    </location>
</feature>
<keyword evidence="2" id="KW-0964">Secreted</keyword>
<gene>
    <name evidence="11" type="ORF">LPLAT_LOCUS9354</name>
</gene>
<dbReference type="InterPro" id="IPR001254">
    <property type="entry name" value="Trypsin_dom"/>
</dbReference>
<evidence type="ECO:0000256" key="2">
    <source>
        <dbReference type="ARBA" id="ARBA00022525"/>
    </source>
</evidence>
<dbReference type="PROSITE" id="PS50240">
    <property type="entry name" value="TRYPSIN_DOM"/>
    <property type="match status" value="1"/>
</dbReference>
<protein>
    <recommendedName>
        <fullName evidence="7">chymotrypsin</fullName>
        <ecNumber evidence="7">3.4.21.1</ecNumber>
    </recommendedName>
</protein>
<evidence type="ECO:0000256" key="3">
    <source>
        <dbReference type="ARBA" id="ARBA00022670"/>
    </source>
</evidence>
<dbReference type="Gene3D" id="2.40.10.10">
    <property type="entry name" value="Trypsin-like serine proteases"/>
    <property type="match status" value="1"/>
</dbReference>
<dbReference type="CDD" id="cd00190">
    <property type="entry name" value="Tryp_SPc"/>
    <property type="match status" value="1"/>
</dbReference>
<organism evidence="11 12">
    <name type="scientific">Lasius platythorax</name>
    <dbReference type="NCBI Taxonomy" id="488582"/>
    <lineage>
        <taxon>Eukaryota</taxon>
        <taxon>Metazoa</taxon>
        <taxon>Ecdysozoa</taxon>
        <taxon>Arthropoda</taxon>
        <taxon>Hexapoda</taxon>
        <taxon>Insecta</taxon>
        <taxon>Pterygota</taxon>
        <taxon>Neoptera</taxon>
        <taxon>Endopterygota</taxon>
        <taxon>Hymenoptera</taxon>
        <taxon>Apocrita</taxon>
        <taxon>Aculeata</taxon>
        <taxon>Formicoidea</taxon>
        <taxon>Formicidae</taxon>
        <taxon>Formicinae</taxon>
        <taxon>Lasius</taxon>
        <taxon>Lasius</taxon>
    </lineage>
</organism>
<keyword evidence="12" id="KW-1185">Reference proteome</keyword>
<evidence type="ECO:0000256" key="1">
    <source>
        <dbReference type="ARBA" id="ARBA00004239"/>
    </source>
</evidence>
<keyword evidence="5 8" id="KW-0720">Serine protease</keyword>
<evidence type="ECO:0000259" key="10">
    <source>
        <dbReference type="PROSITE" id="PS50240"/>
    </source>
</evidence>
<evidence type="ECO:0000256" key="7">
    <source>
        <dbReference type="ARBA" id="ARBA00044036"/>
    </source>
</evidence>
<dbReference type="PROSITE" id="PS00134">
    <property type="entry name" value="TRYPSIN_HIS"/>
    <property type="match status" value="1"/>
</dbReference>
<feature type="domain" description="Peptidase S1" evidence="10">
    <location>
        <begin position="39"/>
        <end position="268"/>
    </location>
</feature>
<dbReference type="InterPro" id="IPR018114">
    <property type="entry name" value="TRYPSIN_HIS"/>
</dbReference>
<feature type="signal peptide" evidence="9">
    <location>
        <begin position="1"/>
        <end position="28"/>
    </location>
</feature>
<evidence type="ECO:0000256" key="9">
    <source>
        <dbReference type="SAM" id="SignalP"/>
    </source>
</evidence>
<dbReference type="GO" id="GO:0004252">
    <property type="term" value="F:serine-type endopeptidase activity"/>
    <property type="evidence" value="ECO:0007669"/>
    <property type="project" value="UniProtKB-EC"/>
</dbReference>
<dbReference type="InterPro" id="IPR009003">
    <property type="entry name" value="Peptidase_S1_PA"/>
</dbReference>
<dbReference type="Pfam" id="PF00089">
    <property type="entry name" value="Trypsin"/>
    <property type="match status" value="1"/>
</dbReference>
<evidence type="ECO:0000256" key="6">
    <source>
        <dbReference type="ARBA" id="ARBA00023157"/>
    </source>
</evidence>
<evidence type="ECO:0000256" key="8">
    <source>
        <dbReference type="RuleBase" id="RU363034"/>
    </source>
</evidence>
<reference evidence="11" key="1">
    <citation type="submission" date="2024-04" db="EMBL/GenBank/DDBJ databases">
        <authorList>
            <consortium name="Molecular Ecology Group"/>
        </authorList>
    </citation>
    <scope>NUCLEOTIDE SEQUENCE</scope>
</reference>
<dbReference type="InterPro" id="IPR001314">
    <property type="entry name" value="Peptidase_S1A"/>
</dbReference>
<dbReference type="GO" id="GO:0016485">
    <property type="term" value="P:protein processing"/>
    <property type="evidence" value="ECO:0007669"/>
    <property type="project" value="UniProtKB-ARBA"/>
</dbReference>
<evidence type="ECO:0000313" key="11">
    <source>
        <dbReference type="EMBL" id="CAL1683670.1"/>
    </source>
</evidence>
<keyword evidence="6" id="KW-1015">Disulfide bond</keyword>
<evidence type="ECO:0000256" key="5">
    <source>
        <dbReference type="ARBA" id="ARBA00022825"/>
    </source>
</evidence>
<keyword evidence="3 8" id="KW-0645">Protease</keyword>
<evidence type="ECO:0000256" key="4">
    <source>
        <dbReference type="ARBA" id="ARBA00022801"/>
    </source>
</evidence>
<keyword evidence="9" id="KW-0732">Signal</keyword>
<dbReference type="PANTHER" id="PTHR24252:SF7">
    <property type="entry name" value="HYALIN"/>
    <property type="match status" value="1"/>
</dbReference>
<comment type="subcellular location">
    <subcellularLocation>
        <location evidence="1">Secreted</location>
        <location evidence="1">Extracellular space</location>
    </subcellularLocation>
</comment>
<dbReference type="InterPro" id="IPR033116">
    <property type="entry name" value="TRYPSIN_SER"/>
</dbReference>